<evidence type="ECO:0000256" key="1">
    <source>
        <dbReference type="SAM" id="MobiDB-lite"/>
    </source>
</evidence>
<evidence type="ECO:0000313" key="4">
    <source>
        <dbReference type="Proteomes" id="UP001305414"/>
    </source>
</evidence>
<comment type="caution">
    <text evidence="3">The sequence shown here is derived from an EMBL/GenBank/DDBJ whole genome shotgun (WGS) entry which is preliminary data.</text>
</comment>
<dbReference type="EMBL" id="JAWHQM010000005">
    <property type="protein sequence ID" value="KAK5627501.1"/>
    <property type="molecule type" value="Genomic_DNA"/>
</dbReference>
<organism evidence="3 4">
    <name type="scientific">Xylaria bambusicola</name>
    <dbReference type="NCBI Taxonomy" id="326684"/>
    <lineage>
        <taxon>Eukaryota</taxon>
        <taxon>Fungi</taxon>
        <taxon>Dikarya</taxon>
        <taxon>Ascomycota</taxon>
        <taxon>Pezizomycotina</taxon>
        <taxon>Sordariomycetes</taxon>
        <taxon>Xylariomycetidae</taxon>
        <taxon>Xylariales</taxon>
        <taxon>Xylariaceae</taxon>
        <taxon>Xylaria</taxon>
    </lineage>
</organism>
<dbReference type="Proteomes" id="UP001305414">
    <property type="component" value="Unassembled WGS sequence"/>
</dbReference>
<dbReference type="AlphaFoldDB" id="A0AAN7Z7F9"/>
<sequence length="599" mass="68766">MRCRLIARKAVLPVSILVLIALLSFGLATRDVSLINRVVIRPLNRYEIGNNSNNQAGSVIHPIVSLINKAEENWRDTVDKQSKTLEQAVDEYQRRYQIPPPPNFDRWYEFATARNSLLVDEYDLIHELLTPFWGMTPAQIRARTIEGLGYPPDQNALWGVQIRNGSIEFMTENGWGYLKDLVPEMTKDFIKWLPDMDLAFNLPDEPRVVVPHEDLSQLVKTARNGAIPRARLNKAPLNHFSDNSSIYQDGFEAFHHTRFFQLQNQPMWQTSKLSCSPQSAARSLEESPRDDTSEHAFGELGFPSNETSMTDICNSPSLASTHGYFVMTCGTRITHDLIPVFSSSKMSSNQDILIPAPWYWMAFDDYKESTDPDWSAKNETFFWRGSTTGGQSQGGSWRYQHRQRVVKTLQLSEGEGQILAQAETETGDVVWVPQNISRAVYKHHMDVGFTNIVQCDDDDCKEQEAAFGLKESRTREEGWTHRHLLDMDGNAFSGRFLTLLRSKSLVYKVGVFREWTNEWLWPWIHYIPLSLRFADGGDGDAGSDIGGMGSDWLETIRFFTNDPVGWEEAERLAMLKREWVAKTMRKEDMEVWFFRLLLE</sequence>
<evidence type="ECO:0000259" key="2">
    <source>
        <dbReference type="SMART" id="SM00672"/>
    </source>
</evidence>
<name>A0AAN7Z7F9_9PEZI</name>
<dbReference type="SMART" id="SM00672">
    <property type="entry name" value="CAP10"/>
    <property type="match status" value="1"/>
</dbReference>
<evidence type="ECO:0000313" key="3">
    <source>
        <dbReference type="EMBL" id="KAK5627501.1"/>
    </source>
</evidence>
<dbReference type="InterPro" id="IPR006598">
    <property type="entry name" value="CAP10"/>
</dbReference>
<feature type="region of interest" description="Disordered" evidence="1">
    <location>
        <begin position="279"/>
        <end position="301"/>
    </location>
</feature>
<dbReference type="InterPro" id="IPR051091">
    <property type="entry name" value="O-Glucosyltr/Glycosyltrsf_90"/>
</dbReference>
<proteinExistence type="predicted"/>
<reference evidence="3 4" key="1">
    <citation type="submission" date="2023-10" db="EMBL/GenBank/DDBJ databases">
        <title>Draft genome sequence of Xylaria bambusicola isolate GMP-LS, the root and basal stem rot pathogen of sugarcane in Indonesia.</title>
        <authorList>
            <person name="Selvaraj P."/>
            <person name="Muralishankar V."/>
            <person name="Muruganantham S."/>
            <person name="Sp S."/>
            <person name="Haryani S."/>
            <person name="Lau K.J.X."/>
            <person name="Naqvi N.I."/>
        </authorList>
    </citation>
    <scope>NUCLEOTIDE SEQUENCE [LARGE SCALE GENOMIC DNA]</scope>
    <source>
        <strain evidence="3">GMP-LS</strain>
    </source>
</reference>
<protein>
    <recommendedName>
        <fullName evidence="2">Glycosyl transferase CAP10 domain-containing protein</fullName>
    </recommendedName>
</protein>
<gene>
    <name evidence="3" type="ORF">RRF57_003216</name>
</gene>
<dbReference type="PANTHER" id="PTHR12203">
    <property type="entry name" value="KDEL LYS-ASP-GLU-LEU CONTAINING - RELATED"/>
    <property type="match status" value="1"/>
</dbReference>
<dbReference type="PANTHER" id="PTHR12203:SF104">
    <property type="entry name" value="PROTEIN CAP1, PUTATIVE (AFU_ORTHOLOGUE AFUA_1G05595)-RELATED"/>
    <property type="match status" value="1"/>
</dbReference>
<keyword evidence="4" id="KW-1185">Reference proteome</keyword>
<accession>A0AAN7Z7F9</accession>
<feature type="compositionally biased region" description="Basic and acidic residues" evidence="1">
    <location>
        <begin position="283"/>
        <end position="297"/>
    </location>
</feature>
<feature type="domain" description="Glycosyl transferase CAP10" evidence="2">
    <location>
        <begin position="300"/>
        <end position="559"/>
    </location>
</feature>